<reference evidence="1 2" key="1">
    <citation type="journal article" date="2017" name="BMC Genomics">
        <title>Whole-genome assembly of Babesia ovata and comparative genomics between closely related pathogens.</title>
        <authorList>
            <person name="Yamagishi J."/>
            <person name="Asada M."/>
            <person name="Hakimi H."/>
            <person name="Tanaka T.Q."/>
            <person name="Sugimoto C."/>
            <person name="Kawazu S."/>
        </authorList>
    </citation>
    <scope>NUCLEOTIDE SEQUENCE [LARGE SCALE GENOMIC DNA]</scope>
    <source>
        <strain evidence="1 2">Miyake</strain>
    </source>
</reference>
<dbReference type="EMBL" id="BDSA01000007">
    <property type="protein sequence ID" value="GBE62876.1"/>
    <property type="molecule type" value="Genomic_DNA"/>
</dbReference>
<dbReference type="Proteomes" id="UP000236319">
    <property type="component" value="Unassembled WGS sequence"/>
</dbReference>
<sequence length="271" mass="28760">MLARVAGTRRAPGACAVNVLKGVEELLEQLPESPCGVDDPRHIYLRVLLGEGVVGVEGERLEVGAQGGEHGAYLLTTADNRRRLCQVPEAHGRDTGHAGDAIEHVSHCESQPTEANLCGVGVVGVVEASAVTANGGEQGAAAVRDKAECAWDGSQAMLDHCITLAPEQDVAMRLHALIEHGVRKPCEPRENVPDGAGVPWLRGNTQVTETQVTLEHVVEFVEWLHDIIGELSNLLAAAVTVVPELAVRNARRGDPVAALLEEGAQGGEWIY</sequence>
<dbReference type="VEuPathDB" id="PiroplasmaDB:BOVATA_043690"/>
<evidence type="ECO:0000313" key="2">
    <source>
        <dbReference type="Proteomes" id="UP000236319"/>
    </source>
</evidence>
<dbReference type="GeneID" id="39876646"/>
<proteinExistence type="predicted"/>
<comment type="caution">
    <text evidence="1">The sequence shown here is derived from an EMBL/GenBank/DDBJ whole genome shotgun (WGS) entry which is preliminary data.</text>
</comment>
<dbReference type="AlphaFoldDB" id="A0A2H6KIR8"/>
<name>A0A2H6KIR8_9APIC</name>
<organism evidence="1 2">
    <name type="scientific">Babesia ovata</name>
    <dbReference type="NCBI Taxonomy" id="189622"/>
    <lineage>
        <taxon>Eukaryota</taxon>
        <taxon>Sar</taxon>
        <taxon>Alveolata</taxon>
        <taxon>Apicomplexa</taxon>
        <taxon>Aconoidasida</taxon>
        <taxon>Piroplasmida</taxon>
        <taxon>Babesiidae</taxon>
        <taxon>Babesia</taxon>
    </lineage>
</organism>
<gene>
    <name evidence="1" type="ORF">BOVATA_043690</name>
</gene>
<dbReference type="RefSeq" id="XP_028869119.1">
    <property type="nucleotide sequence ID" value="XM_029013286.1"/>
</dbReference>
<accession>A0A2H6KIR8</accession>
<protein>
    <submittedName>
        <fullName evidence="1">Uncharacterized protein</fullName>
    </submittedName>
</protein>
<evidence type="ECO:0000313" key="1">
    <source>
        <dbReference type="EMBL" id="GBE62876.1"/>
    </source>
</evidence>
<keyword evidence="2" id="KW-1185">Reference proteome</keyword>